<dbReference type="PANTHER" id="PTHR12547:SF153">
    <property type="entry name" value="ZINC FINGER CCCH DOMAIN-CONTAINING PROTEIN 9"/>
    <property type="match status" value="1"/>
</dbReference>
<feature type="coiled-coil region" evidence="7">
    <location>
        <begin position="132"/>
        <end position="159"/>
    </location>
</feature>
<dbReference type="GO" id="GO:0003729">
    <property type="term" value="F:mRNA binding"/>
    <property type="evidence" value="ECO:0007669"/>
    <property type="project" value="InterPro"/>
</dbReference>
<dbReference type="FunFam" id="4.10.1000.10:FF:000001">
    <property type="entry name" value="zinc finger CCCH domain-containing protein 15-like"/>
    <property type="match status" value="1"/>
</dbReference>
<feature type="domain" description="C3H1-type" evidence="9">
    <location>
        <begin position="285"/>
        <end position="313"/>
    </location>
</feature>
<dbReference type="PROSITE" id="PS50103">
    <property type="entry name" value="ZF_C3H1"/>
    <property type="match status" value="2"/>
</dbReference>
<evidence type="ECO:0000256" key="3">
    <source>
        <dbReference type="ARBA" id="ARBA00022771"/>
    </source>
</evidence>
<organism evidence="10">
    <name type="scientific">Zea mays</name>
    <name type="common">Maize</name>
    <dbReference type="NCBI Taxonomy" id="4577"/>
    <lineage>
        <taxon>Eukaryota</taxon>
        <taxon>Viridiplantae</taxon>
        <taxon>Streptophyta</taxon>
        <taxon>Embryophyta</taxon>
        <taxon>Tracheophyta</taxon>
        <taxon>Spermatophyta</taxon>
        <taxon>Magnoliopsida</taxon>
        <taxon>Liliopsida</taxon>
        <taxon>Poales</taxon>
        <taxon>Poaceae</taxon>
        <taxon>PACMAD clade</taxon>
        <taxon>Panicoideae</taxon>
        <taxon>Andropogonodae</taxon>
        <taxon>Andropogoneae</taxon>
        <taxon>Tripsacinae</taxon>
        <taxon>Zea</taxon>
    </lineage>
</organism>
<dbReference type="EMBL" id="NCVQ01000009">
    <property type="protein sequence ID" value="PWZ10487.1"/>
    <property type="molecule type" value="Genomic_DNA"/>
</dbReference>
<dbReference type="AlphaFoldDB" id="A0A8J8YE54"/>
<sequence length="361" mass="38856">MQEALVSPANAGRLRFRSALELKPFAFGDQRLASPRYLNLNLNLGGADDALFRCSSPTFSPSFGFSSSPSPLATSSVSLSPTSSASLADDGCDGAGTDADADAATGHTLRLARLALQYQEVADRYELCLARLADAADDAAALRRENAELRNANADLTRRLALLSGIGKQVAAAAAAAEEARRLRFGEPKAVPAAKDCATEKPAVLPPKSISVRSIDFLLKMNQPKQVQPPATTPAASNRKHRASNPTKPSSRVYKGNGGEKKDEELPKEQHAAGGVELEVFNQGMLKTELCNKWEETGACPYGDQCQFAHGVAELRPVIRHPRYKTQVCRMVLAGEVCPYGHRCHFRHTLTPAERLHLACP</sequence>
<dbReference type="SMR" id="A0A8J8YE54"/>
<feature type="zinc finger region" description="C3H1-type" evidence="6">
    <location>
        <begin position="285"/>
        <end position="313"/>
    </location>
</feature>
<dbReference type="OrthoDB" id="410307at2759"/>
<evidence type="ECO:0000256" key="6">
    <source>
        <dbReference type="PROSITE-ProRule" id="PRU00723"/>
    </source>
</evidence>
<dbReference type="InterPro" id="IPR045877">
    <property type="entry name" value="ZFP36-like"/>
</dbReference>
<keyword evidence="1 6" id="KW-0479">Metal-binding</keyword>
<dbReference type="FunFam" id="4.10.1000.10:FF:000002">
    <property type="entry name" value="Zinc finger protein 36, C3H1 type-like 1"/>
    <property type="match status" value="1"/>
</dbReference>
<feature type="zinc finger region" description="C3H1-type" evidence="6">
    <location>
        <begin position="323"/>
        <end position="351"/>
    </location>
</feature>
<dbReference type="Gene3D" id="4.10.1000.10">
    <property type="entry name" value="Zinc finger, CCCH-type"/>
    <property type="match status" value="2"/>
</dbReference>
<evidence type="ECO:0000256" key="4">
    <source>
        <dbReference type="ARBA" id="ARBA00022833"/>
    </source>
</evidence>
<dbReference type="SUPFAM" id="SSF90229">
    <property type="entry name" value="CCCH zinc finger"/>
    <property type="match status" value="2"/>
</dbReference>
<evidence type="ECO:0000259" key="9">
    <source>
        <dbReference type="PROSITE" id="PS50103"/>
    </source>
</evidence>
<dbReference type="InterPro" id="IPR036855">
    <property type="entry name" value="Znf_CCCH_sf"/>
</dbReference>
<evidence type="ECO:0000256" key="7">
    <source>
        <dbReference type="SAM" id="Coils"/>
    </source>
</evidence>
<evidence type="ECO:0000313" key="10">
    <source>
        <dbReference type="EMBL" id="PWZ10487.1"/>
    </source>
</evidence>
<dbReference type="SMART" id="SM00356">
    <property type="entry name" value="ZnF_C3H1"/>
    <property type="match status" value="2"/>
</dbReference>
<evidence type="ECO:0000256" key="8">
    <source>
        <dbReference type="SAM" id="MobiDB-lite"/>
    </source>
</evidence>
<keyword evidence="3 6" id="KW-0863">Zinc-finger</keyword>
<feature type="region of interest" description="Disordered" evidence="8">
    <location>
        <begin position="222"/>
        <end position="272"/>
    </location>
</feature>
<dbReference type="GO" id="GO:0008270">
    <property type="term" value="F:zinc ion binding"/>
    <property type="evidence" value="ECO:0007669"/>
    <property type="project" value="UniProtKB-KW"/>
</dbReference>
<keyword evidence="2" id="KW-0677">Repeat</keyword>
<feature type="domain" description="C3H1-type" evidence="9">
    <location>
        <begin position="323"/>
        <end position="351"/>
    </location>
</feature>
<keyword evidence="7" id="KW-0175">Coiled coil</keyword>
<feature type="compositionally biased region" description="Basic and acidic residues" evidence="8">
    <location>
        <begin position="258"/>
        <end position="271"/>
    </location>
</feature>
<name>A0A8J8YE54_MAIZE</name>
<evidence type="ECO:0000256" key="2">
    <source>
        <dbReference type="ARBA" id="ARBA00022737"/>
    </source>
</evidence>
<accession>A0A8J8YE54</accession>
<feature type="compositionally biased region" description="Polar residues" evidence="8">
    <location>
        <begin position="223"/>
        <end position="236"/>
    </location>
</feature>
<comment type="caution">
    <text evidence="10">The sequence shown here is derived from an EMBL/GenBank/DDBJ whole genome shotgun (WGS) entry which is preliminary data.</text>
</comment>
<proteinExistence type="predicted"/>
<dbReference type="GO" id="GO:0003677">
    <property type="term" value="F:DNA binding"/>
    <property type="evidence" value="ECO:0007669"/>
    <property type="project" value="UniProtKB-KW"/>
</dbReference>
<keyword evidence="5" id="KW-0238">DNA-binding</keyword>
<keyword evidence="4 6" id="KW-0862">Zinc</keyword>
<protein>
    <submittedName>
        <fullName evidence="10">Zinc finger CCCH domain-containing protein 9</fullName>
    </submittedName>
</protein>
<dbReference type="Proteomes" id="UP000251960">
    <property type="component" value="Chromosome 8"/>
</dbReference>
<dbReference type="PANTHER" id="PTHR12547">
    <property type="entry name" value="CCCH ZINC FINGER/TIS11-RELATED"/>
    <property type="match status" value="1"/>
</dbReference>
<dbReference type="KEGG" id="zma:100192736"/>
<dbReference type="OMA" id="PPNIRQG"/>
<dbReference type="Pfam" id="PF00642">
    <property type="entry name" value="zf-CCCH"/>
    <property type="match status" value="1"/>
</dbReference>
<evidence type="ECO:0000256" key="5">
    <source>
        <dbReference type="ARBA" id="ARBA00023125"/>
    </source>
</evidence>
<gene>
    <name evidence="10" type="primary">Os01g0645000_1</name>
    <name evidence="10" type="ORF">Zm00014a_041193</name>
</gene>
<reference evidence="10" key="1">
    <citation type="journal article" date="2018" name="Nat. Genet.">
        <title>Extensive intraspecific gene order and gene structural variations between Mo17 and other maize genomes.</title>
        <authorList>
            <person name="Sun S."/>
            <person name="Zhou Y."/>
            <person name="Chen J."/>
            <person name="Shi J."/>
            <person name="Zhao H."/>
            <person name="Zhao H."/>
            <person name="Song W."/>
            <person name="Zhang M."/>
            <person name="Cui Y."/>
            <person name="Dong X."/>
            <person name="Liu H."/>
            <person name="Ma X."/>
            <person name="Jiao Y."/>
            <person name="Wang B."/>
            <person name="Wei X."/>
            <person name="Stein J.C."/>
            <person name="Glaubitz J.C."/>
            <person name="Lu F."/>
            <person name="Yu G."/>
            <person name="Liang C."/>
            <person name="Fengler K."/>
            <person name="Li B."/>
            <person name="Rafalski A."/>
            <person name="Schnable P.S."/>
            <person name="Ware D.H."/>
            <person name="Buckler E.S."/>
            <person name="Lai J."/>
        </authorList>
    </citation>
    <scope>NUCLEOTIDE SEQUENCE [LARGE SCALE GENOMIC DNA]</scope>
    <source>
        <tissue evidence="10">Seedling</tissue>
    </source>
</reference>
<dbReference type="InterPro" id="IPR000571">
    <property type="entry name" value="Znf_CCCH"/>
</dbReference>
<evidence type="ECO:0000256" key="1">
    <source>
        <dbReference type="ARBA" id="ARBA00022723"/>
    </source>
</evidence>